<protein>
    <recommendedName>
        <fullName evidence="1">Gamma-glutamylcyclotransferase AIG2-like domain-containing protein</fullName>
    </recommendedName>
</protein>
<dbReference type="HOGENOM" id="CLU_083466_2_2_3"/>
<name>K9WUC2_9NOST</name>
<evidence type="ECO:0000259" key="1">
    <source>
        <dbReference type="Pfam" id="PF06094"/>
    </source>
</evidence>
<dbReference type="eggNOG" id="COG2105">
    <property type="taxonomic scope" value="Bacteria"/>
</dbReference>
<accession>K9WUC2</accession>
<dbReference type="InterPro" id="IPR009288">
    <property type="entry name" value="AIG2-like_dom"/>
</dbReference>
<gene>
    <name evidence="2" type="ORF">Cylst_1070</name>
</gene>
<dbReference type="KEGG" id="csg:Cylst_1070"/>
<organism evidence="2 3">
    <name type="scientific">Cylindrospermum stagnale PCC 7417</name>
    <dbReference type="NCBI Taxonomy" id="56107"/>
    <lineage>
        <taxon>Bacteria</taxon>
        <taxon>Bacillati</taxon>
        <taxon>Cyanobacteriota</taxon>
        <taxon>Cyanophyceae</taxon>
        <taxon>Nostocales</taxon>
        <taxon>Nostocaceae</taxon>
        <taxon>Cylindrospermum</taxon>
    </lineage>
</organism>
<dbReference type="Pfam" id="PF06094">
    <property type="entry name" value="GGACT"/>
    <property type="match status" value="1"/>
</dbReference>
<feature type="domain" description="Gamma-glutamylcyclotransferase AIG2-like" evidence="1">
    <location>
        <begin position="14"/>
        <end position="138"/>
    </location>
</feature>
<dbReference type="RefSeq" id="WP_015206642.1">
    <property type="nucleotide sequence ID" value="NC_019757.1"/>
</dbReference>
<dbReference type="AlphaFoldDB" id="K9WUC2"/>
<dbReference type="CDD" id="cd06661">
    <property type="entry name" value="GGCT_like"/>
    <property type="match status" value="1"/>
</dbReference>
<evidence type="ECO:0000313" key="3">
    <source>
        <dbReference type="Proteomes" id="UP000010475"/>
    </source>
</evidence>
<dbReference type="InterPro" id="IPR036568">
    <property type="entry name" value="GGCT-like_sf"/>
</dbReference>
<dbReference type="STRING" id="56107.Cylst_1070"/>
<dbReference type="SUPFAM" id="SSF110857">
    <property type="entry name" value="Gamma-glutamyl cyclotransferase-like"/>
    <property type="match status" value="1"/>
</dbReference>
<reference evidence="2 3" key="1">
    <citation type="submission" date="2012-06" db="EMBL/GenBank/DDBJ databases">
        <title>Finished chromosome of genome of Cylindrospermum stagnale PCC 7417.</title>
        <authorList>
            <consortium name="US DOE Joint Genome Institute"/>
            <person name="Gugger M."/>
            <person name="Coursin T."/>
            <person name="Rippka R."/>
            <person name="Tandeau De Marsac N."/>
            <person name="Huntemann M."/>
            <person name="Wei C.-L."/>
            <person name="Han J."/>
            <person name="Detter J.C."/>
            <person name="Han C."/>
            <person name="Tapia R."/>
            <person name="Chen A."/>
            <person name="Kyrpides N."/>
            <person name="Mavromatis K."/>
            <person name="Markowitz V."/>
            <person name="Szeto E."/>
            <person name="Ivanova N."/>
            <person name="Pagani I."/>
            <person name="Pati A."/>
            <person name="Goodwin L."/>
            <person name="Nordberg H.P."/>
            <person name="Cantor M.N."/>
            <person name="Hua S.X."/>
            <person name="Woyke T."/>
            <person name="Kerfeld C.A."/>
        </authorList>
    </citation>
    <scope>NUCLEOTIDE SEQUENCE [LARGE SCALE GENOMIC DNA]</scope>
    <source>
        <strain evidence="2 3">PCC 7417</strain>
    </source>
</reference>
<sequence>MAESKIKFPGEVRVFVYGTLKPGEANYQKYCAGKVKVAQRGFALGELFALPMGYPAMTLGEGQVQGHLLSFADLGILKELDDLEGYHPSRQTPENLYNRQYIEIFKIQGLCLSWAWAYFMTPEQVIQLGGVPQSDGWWSGCGIRANRCYEV</sequence>
<dbReference type="OrthoDB" id="8538589at2"/>
<dbReference type="PATRIC" id="fig|56107.3.peg.1210"/>
<keyword evidence="3" id="KW-1185">Reference proteome</keyword>
<dbReference type="Proteomes" id="UP000010475">
    <property type="component" value="Chromosome"/>
</dbReference>
<dbReference type="Gene3D" id="3.10.490.10">
    <property type="entry name" value="Gamma-glutamyl cyclotransferase-like"/>
    <property type="match status" value="1"/>
</dbReference>
<dbReference type="EMBL" id="CP003642">
    <property type="protein sequence ID" value="AFZ23386.1"/>
    <property type="molecule type" value="Genomic_DNA"/>
</dbReference>
<evidence type="ECO:0000313" key="2">
    <source>
        <dbReference type="EMBL" id="AFZ23386.1"/>
    </source>
</evidence>
<proteinExistence type="predicted"/>
<dbReference type="InterPro" id="IPR013024">
    <property type="entry name" value="GGCT-like"/>
</dbReference>